<dbReference type="AlphaFoldDB" id="A0A250G0L8"/>
<evidence type="ECO:0000313" key="1">
    <source>
        <dbReference type="EMBL" id="ATA90949.1"/>
    </source>
</evidence>
<organism evidence="1 2">
    <name type="scientific">Capnocytophaga canimorsus</name>
    <dbReference type="NCBI Taxonomy" id="28188"/>
    <lineage>
        <taxon>Bacteria</taxon>
        <taxon>Pseudomonadati</taxon>
        <taxon>Bacteroidota</taxon>
        <taxon>Flavobacteriia</taxon>
        <taxon>Flavobacteriales</taxon>
        <taxon>Flavobacteriaceae</taxon>
        <taxon>Capnocytophaga</taxon>
    </lineage>
</organism>
<dbReference type="RefSeq" id="WP_095916585.1">
    <property type="nucleotide sequence ID" value="NZ_CP022388.1"/>
</dbReference>
<evidence type="ECO:0000313" key="2">
    <source>
        <dbReference type="Proteomes" id="UP000243136"/>
    </source>
</evidence>
<protein>
    <submittedName>
        <fullName evidence="1">Uncharacterized protein</fullName>
    </submittedName>
</protein>
<dbReference type="EMBL" id="CP022388">
    <property type="protein sequence ID" value="ATA90949.1"/>
    <property type="molecule type" value="Genomic_DNA"/>
</dbReference>
<reference evidence="2" key="1">
    <citation type="submission" date="2017-06" db="EMBL/GenBank/DDBJ databases">
        <title>Capnocytophaga spp. assemblies.</title>
        <authorList>
            <person name="Gulvik C.A."/>
        </authorList>
    </citation>
    <scope>NUCLEOTIDE SEQUENCE [LARGE SCALE GENOMIC DNA]</scope>
    <source>
        <strain evidence="2">H5594</strain>
    </source>
</reference>
<accession>A0A250G0L8</accession>
<proteinExistence type="predicted"/>
<sequence length="256" mass="30907">MELKDKTRYFVIYGLNIKGKVLYDFSTKFFQENKLNLSNISFEYIKDKKHTYKRLKLKNFENEFEMKINDFHFFQLYKSVRLKEPETINYGVFYNKEIQVLTIRFNEIYEDIYLEFVKKYITLLANICPIKYGIGYVHSNNNTYNIGDYENLGLYKEEDIFSELIFDYNKELPQLYQMGKFRHIYSINLLNNSHQKNVIDNQYLFDWISTNDYGKVQKIGNQNWLWEIDTDKLDKIGKIFQEKGLLIDVSENSALR</sequence>
<name>A0A250G0L8_9FLAO</name>
<dbReference type="Proteomes" id="UP000243136">
    <property type="component" value="Chromosome"/>
</dbReference>
<gene>
    <name evidence="1" type="ORF">CGC56_01430</name>
</gene>